<sequence>MILIADTSGIIAASERRAVEGAACRALLGEAGTVVVSPLVLAEVDHMAKARFGSAARSTIIAFILAQARRSRFHLPQITDEILAAACSVQQRYSGLDLDLADGVNVVLAAEYRTDAVLSLDRRDFRAMRPLTSHKSFRLLPDDL</sequence>
<dbReference type="Proteomes" id="UP001501358">
    <property type="component" value="Unassembled WGS sequence"/>
</dbReference>
<keyword evidence="4 6" id="KW-0378">Hydrolase</keyword>
<keyword evidence="1 6" id="KW-1277">Toxin-antitoxin system</keyword>
<keyword evidence="5 6" id="KW-0460">Magnesium</keyword>
<dbReference type="InterPro" id="IPR029060">
    <property type="entry name" value="PIN-like_dom_sf"/>
</dbReference>
<evidence type="ECO:0000313" key="8">
    <source>
        <dbReference type="EMBL" id="GAA2493069.1"/>
    </source>
</evidence>
<dbReference type="InterPro" id="IPR002716">
    <property type="entry name" value="PIN_dom"/>
</dbReference>
<protein>
    <recommendedName>
        <fullName evidence="6">Ribonuclease VapC</fullName>
        <shortName evidence="6">RNase VapC</shortName>
        <ecNumber evidence="6">3.1.-.-</ecNumber>
    </recommendedName>
    <alternativeName>
        <fullName evidence="6">Toxin VapC</fullName>
    </alternativeName>
</protein>
<evidence type="ECO:0000256" key="3">
    <source>
        <dbReference type="ARBA" id="ARBA00022723"/>
    </source>
</evidence>
<reference evidence="8 9" key="1">
    <citation type="journal article" date="2019" name="Int. J. Syst. Evol. Microbiol.">
        <title>The Global Catalogue of Microorganisms (GCM) 10K type strain sequencing project: providing services to taxonomists for standard genome sequencing and annotation.</title>
        <authorList>
            <consortium name="The Broad Institute Genomics Platform"/>
            <consortium name="The Broad Institute Genome Sequencing Center for Infectious Disease"/>
            <person name="Wu L."/>
            <person name="Ma J."/>
        </authorList>
    </citation>
    <scope>NUCLEOTIDE SEQUENCE [LARGE SCALE GENOMIC DNA]</scope>
    <source>
        <strain evidence="8 9">JCM 6307</strain>
    </source>
</reference>
<name>A0ABN3M0H2_9ACTN</name>
<comment type="cofactor">
    <cofactor evidence="6">
        <name>Mg(2+)</name>
        <dbReference type="ChEBI" id="CHEBI:18420"/>
    </cofactor>
</comment>
<comment type="similarity">
    <text evidence="6">Belongs to the PINc/VapC protein family.</text>
</comment>
<dbReference type="EMBL" id="BAAATA010000017">
    <property type="protein sequence ID" value="GAA2493069.1"/>
    <property type="molecule type" value="Genomic_DNA"/>
</dbReference>
<comment type="caution">
    <text evidence="8">The sequence shown here is derived from an EMBL/GenBank/DDBJ whole genome shotgun (WGS) entry which is preliminary data.</text>
</comment>
<keyword evidence="2 6" id="KW-0540">Nuclease</keyword>
<dbReference type="EC" id="3.1.-.-" evidence="6"/>
<dbReference type="Gene3D" id="3.40.50.1010">
    <property type="entry name" value="5'-nuclease"/>
    <property type="match status" value="1"/>
</dbReference>
<dbReference type="SUPFAM" id="SSF88723">
    <property type="entry name" value="PIN domain-like"/>
    <property type="match status" value="1"/>
</dbReference>
<dbReference type="InterPro" id="IPR022907">
    <property type="entry name" value="VapC_family"/>
</dbReference>
<evidence type="ECO:0000256" key="1">
    <source>
        <dbReference type="ARBA" id="ARBA00022649"/>
    </source>
</evidence>
<evidence type="ECO:0000256" key="2">
    <source>
        <dbReference type="ARBA" id="ARBA00022722"/>
    </source>
</evidence>
<dbReference type="HAMAP" id="MF_00265">
    <property type="entry name" value="VapC_Nob1"/>
    <property type="match status" value="1"/>
</dbReference>
<feature type="binding site" evidence="6">
    <location>
        <position position="6"/>
    </location>
    <ligand>
        <name>Mg(2+)</name>
        <dbReference type="ChEBI" id="CHEBI:18420"/>
    </ligand>
</feature>
<evidence type="ECO:0000256" key="4">
    <source>
        <dbReference type="ARBA" id="ARBA00022801"/>
    </source>
</evidence>
<evidence type="ECO:0000259" key="7">
    <source>
        <dbReference type="Pfam" id="PF01850"/>
    </source>
</evidence>
<keyword evidence="6" id="KW-0800">Toxin</keyword>
<feature type="binding site" evidence="6">
    <location>
        <position position="102"/>
    </location>
    <ligand>
        <name>Mg(2+)</name>
        <dbReference type="ChEBI" id="CHEBI:18420"/>
    </ligand>
</feature>
<comment type="function">
    <text evidence="6">Toxic component of a toxin-antitoxin (TA) system. An RNase.</text>
</comment>
<accession>A0ABN3M0H2</accession>
<organism evidence="8 9">
    <name type="scientific">Streptomyces thermolineatus</name>
    <dbReference type="NCBI Taxonomy" id="44033"/>
    <lineage>
        <taxon>Bacteria</taxon>
        <taxon>Bacillati</taxon>
        <taxon>Actinomycetota</taxon>
        <taxon>Actinomycetes</taxon>
        <taxon>Kitasatosporales</taxon>
        <taxon>Streptomycetaceae</taxon>
        <taxon>Streptomyces</taxon>
    </lineage>
</organism>
<evidence type="ECO:0000313" key="9">
    <source>
        <dbReference type="Proteomes" id="UP001501358"/>
    </source>
</evidence>
<keyword evidence="3 6" id="KW-0479">Metal-binding</keyword>
<dbReference type="Pfam" id="PF01850">
    <property type="entry name" value="PIN"/>
    <property type="match status" value="1"/>
</dbReference>
<feature type="domain" description="PIN" evidence="7">
    <location>
        <begin position="5"/>
        <end position="127"/>
    </location>
</feature>
<dbReference type="RefSeq" id="WP_344383810.1">
    <property type="nucleotide sequence ID" value="NZ_BAAATA010000017.1"/>
</dbReference>
<evidence type="ECO:0000256" key="6">
    <source>
        <dbReference type="HAMAP-Rule" id="MF_00265"/>
    </source>
</evidence>
<gene>
    <name evidence="6" type="primary">vapC</name>
    <name evidence="8" type="ORF">GCM10010406_31420</name>
</gene>
<evidence type="ECO:0000256" key="5">
    <source>
        <dbReference type="ARBA" id="ARBA00022842"/>
    </source>
</evidence>
<keyword evidence="9" id="KW-1185">Reference proteome</keyword>
<proteinExistence type="inferred from homology"/>